<dbReference type="InterPro" id="IPR023286">
    <property type="entry name" value="ABATE_dom_sf"/>
</dbReference>
<dbReference type="Pfam" id="PF11706">
    <property type="entry name" value="zf-CGNR"/>
    <property type="match status" value="1"/>
</dbReference>
<dbReference type="InterPro" id="IPR021005">
    <property type="entry name" value="Znf_CGNR"/>
</dbReference>
<keyword evidence="4" id="KW-1185">Reference proteome</keyword>
<feature type="compositionally biased region" description="Gly residues" evidence="1">
    <location>
        <begin position="1"/>
        <end position="12"/>
    </location>
</feature>
<dbReference type="SUPFAM" id="SSF160904">
    <property type="entry name" value="Jann2411-like"/>
    <property type="match status" value="1"/>
</dbReference>
<protein>
    <submittedName>
        <fullName evidence="3">CGNR zinc finger domain-containing protein</fullName>
    </submittedName>
</protein>
<evidence type="ECO:0000313" key="3">
    <source>
        <dbReference type="EMBL" id="MFC5058144.1"/>
    </source>
</evidence>
<reference evidence="4" key="1">
    <citation type="journal article" date="2019" name="Int. J. Syst. Evol. Microbiol.">
        <title>The Global Catalogue of Microorganisms (GCM) 10K type strain sequencing project: providing services to taxonomists for standard genome sequencing and annotation.</title>
        <authorList>
            <consortium name="The Broad Institute Genomics Platform"/>
            <consortium name="The Broad Institute Genome Sequencing Center for Infectious Disease"/>
            <person name="Wu L."/>
            <person name="Ma J."/>
        </authorList>
    </citation>
    <scope>NUCLEOTIDE SEQUENCE [LARGE SCALE GENOMIC DNA]</scope>
    <source>
        <strain evidence="4">KCTC 12848</strain>
    </source>
</reference>
<comment type="caution">
    <text evidence="3">The sequence shown here is derived from an EMBL/GenBank/DDBJ whole genome shotgun (WGS) entry which is preliminary data.</text>
</comment>
<proteinExistence type="predicted"/>
<dbReference type="PANTHER" id="PTHR35525:SF3">
    <property type="entry name" value="BLL6575 PROTEIN"/>
    <property type="match status" value="1"/>
</dbReference>
<dbReference type="Proteomes" id="UP001595833">
    <property type="component" value="Unassembled WGS sequence"/>
</dbReference>
<feature type="domain" description="Zinc finger CGNR" evidence="2">
    <location>
        <begin position="184"/>
        <end position="226"/>
    </location>
</feature>
<dbReference type="PANTHER" id="PTHR35525">
    <property type="entry name" value="BLL6575 PROTEIN"/>
    <property type="match status" value="1"/>
</dbReference>
<gene>
    <name evidence="3" type="ORF">ACFPFM_30910</name>
</gene>
<evidence type="ECO:0000256" key="1">
    <source>
        <dbReference type="SAM" id="MobiDB-lite"/>
    </source>
</evidence>
<dbReference type="InterPro" id="IPR010852">
    <property type="entry name" value="ABATE"/>
</dbReference>
<dbReference type="RefSeq" id="WP_344037606.1">
    <property type="nucleotide sequence ID" value="NZ_BAAAKE010000008.1"/>
</dbReference>
<dbReference type="Pfam" id="PF07336">
    <property type="entry name" value="ABATE"/>
    <property type="match status" value="1"/>
</dbReference>
<dbReference type="EMBL" id="JBHSJB010000031">
    <property type="protein sequence ID" value="MFC5058144.1"/>
    <property type="molecule type" value="Genomic_DNA"/>
</dbReference>
<name>A0ABV9Y720_9PSEU</name>
<feature type="region of interest" description="Disordered" evidence="1">
    <location>
        <begin position="1"/>
        <end position="54"/>
    </location>
</feature>
<dbReference type="Gene3D" id="1.10.3300.10">
    <property type="entry name" value="Jann2411-like domain"/>
    <property type="match status" value="1"/>
</dbReference>
<evidence type="ECO:0000259" key="2">
    <source>
        <dbReference type="Pfam" id="PF11706"/>
    </source>
</evidence>
<organism evidence="3 4">
    <name type="scientific">Saccharothrix xinjiangensis</name>
    <dbReference type="NCBI Taxonomy" id="204798"/>
    <lineage>
        <taxon>Bacteria</taxon>
        <taxon>Bacillati</taxon>
        <taxon>Actinomycetota</taxon>
        <taxon>Actinomycetes</taxon>
        <taxon>Pseudonocardiales</taxon>
        <taxon>Pseudonocardiaceae</taxon>
        <taxon>Saccharothrix</taxon>
    </lineage>
</organism>
<evidence type="ECO:0000313" key="4">
    <source>
        <dbReference type="Proteomes" id="UP001595833"/>
    </source>
</evidence>
<accession>A0ABV9Y720</accession>
<sequence length="230" mass="24396">MAGGDVAGGSAAGGSLCPADAPGAARRLTPGPTEEARGEKAARRGRPGGALKHESSSLALIATVRSRLGRQRDELTDPAALALWLARHEMPPADRPDPTHVREFRALREAAYRLLEGVTEGRAARTGDVELVNRFAAAPPPPVLLETGPDGVLRRGTCPPTPDQALGLVARDLVELLTGPDRDRLHQCEAEVCGTFFVDTSRAGRRRWCSSATCGNRARVAAHRGRTGHQ</sequence>